<evidence type="ECO:0000256" key="1">
    <source>
        <dbReference type="SAM" id="SignalP"/>
    </source>
</evidence>
<evidence type="ECO:0008006" key="4">
    <source>
        <dbReference type="Google" id="ProtNLM"/>
    </source>
</evidence>
<sequence>MNTASPSATIAARTRATTLLAALLAVSAQVTGFAAAQPEATTWYVRAGAAAGGTGSADAPFDSLGGVEAVSRDGDTIIVQPSAVTLDGGIALKPGQQLVGAGPAVVGAADTAALPRISNNTLGHDGDAVRLAPGAQVRNLVITGAWRGGIYGSDAADVVISGNDVSGTNRLCSDGFLIGPFGVPPTIPLGTAIAALPDFLTLNNGWAAIMTDFQTAAGTVRIEGNAVHDTACGDGIDLRAHGGSRIDADVNGNTLRAINLGVAKLSVLALGVQAGDNAVLTGRLNGNSENDIATLATGVLNATADSEGVFINPSGRARLDIAMDANHFHNGGGNFSANGLEYVTTNGAPESRVRVTDSVFDTVTGDVIENYNLSTGGAHQSLTLENVYAHHSSFPGAVLNSLVPANLGTCVVTTNFGRAAHTDLTIANSDLGDCSADGIGLIAYTPAGSEPSTAALTFDIRDTVVGASAANGVDIMNIGDTATLRGAITRTAIASARESLLRTSISDGPIADAAVTLHDLTLDGVATGCDAIEHDGRVVLSGLPVGC</sequence>
<dbReference type="OrthoDB" id="7057063at2"/>
<organism evidence="2 3">
    <name type="scientific">Nocardia yunnanensis</name>
    <dbReference type="NCBI Taxonomy" id="2382165"/>
    <lineage>
        <taxon>Bacteria</taxon>
        <taxon>Bacillati</taxon>
        <taxon>Actinomycetota</taxon>
        <taxon>Actinomycetes</taxon>
        <taxon>Mycobacteriales</taxon>
        <taxon>Nocardiaceae</taxon>
        <taxon>Nocardia</taxon>
    </lineage>
</organism>
<accession>A0A386ZLB3</accession>
<proteinExistence type="predicted"/>
<dbReference type="InterPro" id="IPR011050">
    <property type="entry name" value="Pectin_lyase_fold/virulence"/>
</dbReference>
<protein>
    <recommendedName>
        <fullName evidence="4">Right-handed parallel beta-helix repeat-containing protein</fullName>
    </recommendedName>
</protein>
<evidence type="ECO:0000313" key="2">
    <source>
        <dbReference type="EMBL" id="AYF77419.1"/>
    </source>
</evidence>
<reference evidence="2 3" key="1">
    <citation type="submission" date="2018-09" db="EMBL/GenBank/DDBJ databases">
        <title>Nocardia yunnanensis sp. nov., an actinomycete isolated from a soil sample.</title>
        <authorList>
            <person name="Zhang J."/>
        </authorList>
    </citation>
    <scope>NUCLEOTIDE SEQUENCE [LARGE SCALE GENOMIC DNA]</scope>
    <source>
        <strain evidence="2 3">CFHS0054</strain>
    </source>
</reference>
<dbReference type="InterPro" id="IPR010916">
    <property type="entry name" value="TonB_box_CS"/>
</dbReference>
<dbReference type="Gene3D" id="2.160.20.10">
    <property type="entry name" value="Single-stranded right-handed beta-helix, Pectin lyase-like"/>
    <property type="match status" value="1"/>
</dbReference>
<feature type="signal peptide" evidence="1">
    <location>
        <begin position="1"/>
        <end position="36"/>
    </location>
</feature>
<feature type="chain" id="PRO_5017283763" description="Right-handed parallel beta-helix repeat-containing protein" evidence="1">
    <location>
        <begin position="37"/>
        <end position="547"/>
    </location>
</feature>
<dbReference type="SUPFAM" id="SSF51126">
    <property type="entry name" value="Pectin lyase-like"/>
    <property type="match status" value="1"/>
</dbReference>
<name>A0A386ZLB3_9NOCA</name>
<dbReference type="InterPro" id="IPR012334">
    <property type="entry name" value="Pectin_lyas_fold"/>
</dbReference>
<dbReference type="RefSeq" id="WP_120741868.1">
    <property type="nucleotide sequence ID" value="NZ_CP032568.1"/>
</dbReference>
<dbReference type="PROSITE" id="PS00430">
    <property type="entry name" value="TONB_DEPENDENT_REC_1"/>
    <property type="match status" value="1"/>
</dbReference>
<dbReference type="EMBL" id="CP032568">
    <property type="protein sequence ID" value="AYF77419.1"/>
    <property type="molecule type" value="Genomic_DNA"/>
</dbReference>
<dbReference type="SMART" id="SM00710">
    <property type="entry name" value="PbH1"/>
    <property type="match status" value="5"/>
</dbReference>
<evidence type="ECO:0000313" key="3">
    <source>
        <dbReference type="Proteomes" id="UP000267164"/>
    </source>
</evidence>
<dbReference type="InterPro" id="IPR006626">
    <property type="entry name" value="PbH1"/>
</dbReference>
<keyword evidence="3" id="KW-1185">Reference proteome</keyword>
<gene>
    <name evidence="2" type="ORF">D7D52_30430</name>
</gene>
<keyword evidence="1" id="KW-0732">Signal</keyword>
<dbReference type="KEGG" id="nyu:D7D52_30430"/>
<dbReference type="Proteomes" id="UP000267164">
    <property type="component" value="Chromosome"/>
</dbReference>
<dbReference type="AlphaFoldDB" id="A0A386ZLB3"/>